<dbReference type="PROSITE" id="PS50103">
    <property type="entry name" value="ZF_C3H1"/>
    <property type="match status" value="1"/>
</dbReference>
<feature type="compositionally biased region" description="Basic and acidic residues" evidence="2">
    <location>
        <begin position="573"/>
        <end position="582"/>
    </location>
</feature>
<evidence type="ECO:0000313" key="6">
    <source>
        <dbReference type="Proteomes" id="UP000770661"/>
    </source>
</evidence>
<dbReference type="InterPro" id="IPR000571">
    <property type="entry name" value="Znf_CCCH"/>
</dbReference>
<keyword evidence="1" id="KW-0479">Metal-binding</keyword>
<feature type="chain" id="PRO_5035207004" description="C3H1-type domain-containing protein" evidence="3">
    <location>
        <begin position="18"/>
        <end position="628"/>
    </location>
</feature>
<gene>
    <name evidence="5" type="ORF">GWK47_026211</name>
</gene>
<feature type="compositionally biased region" description="Basic and acidic residues" evidence="2">
    <location>
        <begin position="362"/>
        <end position="375"/>
    </location>
</feature>
<proteinExistence type="predicted"/>
<evidence type="ECO:0000256" key="3">
    <source>
        <dbReference type="SAM" id="SignalP"/>
    </source>
</evidence>
<comment type="caution">
    <text evidence="5">The sequence shown here is derived from an EMBL/GenBank/DDBJ whole genome shotgun (WGS) entry which is preliminary data.</text>
</comment>
<keyword evidence="1" id="KW-0862">Zinc</keyword>
<feature type="zinc finger region" description="C3H1-type" evidence="1">
    <location>
        <begin position="75"/>
        <end position="101"/>
    </location>
</feature>
<feature type="compositionally biased region" description="Polar residues" evidence="2">
    <location>
        <begin position="553"/>
        <end position="572"/>
    </location>
</feature>
<feature type="region of interest" description="Disordered" evidence="2">
    <location>
        <begin position="381"/>
        <end position="628"/>
    </location>
</feature>
<dbReference type="EMBL" id="JACEEZ010025752">
    <property type="protein sequence ID" value="KAG0697814.1"/>
    <property type="molecule type" value="Genomic_DNA"/>
</dbReference>
<dbReference type="Proteomes" id="UP000770661">
    <property type="component" value="Unassembled WGS sequence"/>
</dbReference>
<evidence type="ECO:0000256" key="1">
    <source>
        <dbReference type="PROSITE-ProRule" id="PRU00723"/>
    </source>
</evidence>
<evidence type="ECO:0000313" key="5">
    <source>
        <dbReference type="EMBL" id="KAG0697814.1"/>
    </source>
</evidence>
<feature type="compositionally biased region" description="Basic and acidic residues" evidence="2">
    <location>
        <begin position="613"/>
        <end position="628"/>
    </location>
</feature>
<sequence length="628" mass="70820">MVRGGEVRLLLLLVVRGGEVRLLVLVVVDGEGVEVARFFHITREDEESYRITGEIPLHTIDQAVRKAMVLDGALTGTRPTCKEFLRGLCNMQNCRFRHLSQREYEDEIFHALQEEFESLLGPPEHRPTSPPIGAHPYASLATFHDAAQKYAAQADFREDVLPPDDMRGALMPLSEYESEPKRPRYFSGDAVFPGEDYRNGGDVPRKWDERMPYDHMERPELNAGDVYRLQEELYAIRNENAEMRRGAERDITELKEEVRRVLEENANLHHEVAKVRAVATDESLLQKATIDKLTLTNNTLMEDLRKAQDTARHIEHDCLEKLKVMDGKQKNNSMQLEHKIQEVQKEASMLRDALNKANNIQKKTEDEKVRLRGELDDMRAKMRNQSAASSLRKDSQQHGTGSYGNKNAYPRDSGRQAQMPEHSGATFPDMRHGDRRPPDIRDQEVRGSEMYSPEEVWGGDNSTRPPYDNSYGVRGGALEGDRSRWHGAPTSQDAWGSHGGAKGTGSLMGEYQGGDDRSRGPPQNTPLIRGPSYPSPAGSGLLNLPIDVVDYGKSSTRPPQDSSQGGIESQYGQERRRFEDRSYSLSGYDTDARGSQFGHQHSSTGWQQGGDGGRGRPIDQGWRREKPF</sequence>
<dbReference type="AlphaFoldDB" id="A0A8J8WL97"/>
<feature type="domain" description="C3H1-type" evidence="4">
    <location>
        <begin position="75"/>
        <end position="101"/>
    </location>
</feature>
<dbReference type="GO" id="GO:0008270">
    <property type="term" value="F:zinc ion binding"/>
    <property type="evidence" value="ECO:0007669"/>
    <property type="project" value="UniProtKB-KW"/>
</dbReference>
<name>A0A8J8WL97_CHIOP</name>
<keyword evidence="1" id="KW-0863">Zinc-finger</keyword>
<reference evidence="5" key="1">
    <citation type="submission" date="2020-07" db="EMBL/GenBank/DDBJ databases">
        <title>The High-quality genome of the commercially important snow crab, Chionoecetes opilio.</title>
        <authorList>
            <person name="Jeong J.-H."/>
            <person name="Ryu S."/>
        </authorList>
    </citation>
    <scope>NUCLEOTIDE SEQUENCE</scope>
    <source>
        <strain evidence="5">MADBK_172401_WGS</strain>
        <tissue evidence="5">Digestive gland</tissue>
    </source>
</reference>
<dbReference type="OrthoDB" id="250836at2759"/>
<keyword evidence="6" id="KW-1185">Reference proteome</keyword>
<evidence type="ECO:0000256" key="2">
    <source>
        <dbReference type="SAM" id="MobiDB-lite"/>
    </source>
</evidence>
<feature type="signal peptide" evidence="3">
    <location>
        <begin position="1"/>
        <end position="17"/>
    </location>
</feature>
<protein>
    <recommendedName>
        <fullName evidence="4">C3H1-type domain-containing protein</fullName>
    </recommendedName>
</protein>
<feature type="region of interest" description="Disordered" evidence="2">
    <location>
        <begin position="356"/>
        <end position="375"/>
    </location>
</feature>
<keyword evidence="3" id="KW-0732">Signal</keyword>
<organism evidence="5 6">
    <name type="scientific">Chionoecetes opilio</name>
    <name type="common">Atlantic snow crab</name>
    <name type="synonym">Cancer opilio</name>
    <dbReference type="NCBI Taxonomy" id="41210"/>
    <lineage>
        <taxon>Eukaryota</taxon>
        <taxon>Metazoa</taxon>
        <taxon>Ecdysozoa</taxon>
        <taxon>Arthropoda</taxon>
        <taxon>Crustacea</taxon>
        <taxon>Multicrustacea</taxon>
        <taxon>Malacostraca</taxon>
        <taxon>Eumalacostraca</taxon>
        <taxon>Eucarida</taxon>
        <taxon>Decapoda</taxon>
        <taxon>Pleocyemata</taxon>
        <taxon>Brachyura</taxon>
        <taxon>Eubrachyura</taxon>
        <taxon>Majoidea</taxon>
        <taxon>Majidae</taxon>
        <taxon>Chionoecetes</taxon>
    </lineage>
</organism>
<evidence type="ECO:0000259" key="4">
    <source>
        <dbReference type="PROSITE" id="PS50103"/>
    </source>
</evidence>
<accession>A0A8J8WL97</accession>
<feature type="compositionally biased region" description="Basic and acidic residues" evidence="2">
    <location>
        <begin position="429"/>
        <end position="447"/>
    </location>
</feature>